<dbReference type="Gene3D" id="3.40.50.720">
    <property type="entry name" value="NAD(P)-binding Rossmann-like Domain"/>
    <property type="match status" value="1"/>
</dbReference>
<comment type="cofactor">
    <cofactor evidence="1">
        <name>FMN</name>
        <dbReference type="ChEBI" id="CHEBI:58210"/>
    </cofactor>
</comment>
<gene>
    <name evidence="12" type="primary">fadH</name>
    <name evidence="12" type="ORF">WG78_10220</name>
</gene>
<dbReference type="Pfam" id="PF00724">
    <property type="entry name" value="Oxidored_FMN"/>
    <property type="match status" value="1"/>
</dbReference>
<evidence type="ECO:0000256" key="1">
    <source>
        <dbReference type="ARBA" id="ARBA00001917"/>
    </source>
</evidence>
<dbReference type="GO" id="GO:0046872">
    <property type="term" value="F:metal ion binding"/>
    <property type="evidence" value="ECO:0007669"/>
    <property type="project" value="UniProtKB-KW"/>
</dbReference>
<feature type="domain" description="NADH:flavin oxidoreductase/NADH oxidase N-terminal" evidence="10">
    <location>
        <begin position="7"/>
        <end position="331"/>
    </location>
</feature>
<feature type="domain" description="FAD/NAD(P)-binding" evidence="11">
    <location>
        <begin position="377"/>
        <end position="631"/>
    </location>
</feature>
<keyword evidence="5" id="KW-0288">FMN</keyword>
<dbReference type="InterPro" id="IPR001155">
    <property type="entry name" value="OxRdtase_FMN_N"/>
</dbReference>
<dbReference type="STRING" id="857265.WG78_10220"/>
<dbReference type="InterPro" id="IPR023753">
    <property type="entry name" value="FAD/NAD-binding_dom"/>
</dbReference>
<dbReference type="RefSeq" id="WP_053937703.1">
    <property type="nucleotide sequence ID" value="NZ_LAQT01000008.1"/>
</dbReference>
<dbReference type="AlphaFoldDB" id="A0A0N0XIY6"/>
<evidence type="ECO:0000259" key="10">
    <source>
        <dbReference type="Pfam" id="PF00724"/>
    </source>
</evidence>
<dbReference type="GO" id="GO:0010181">
    <property type="term" value="F:FMN binding"/>
    <property type="evidence" value="ECO:0007669"/>
    <property type="project" value="InterPro"/>
</dbReference>
<reference evidence="12 13" key="1">
    <citation type="submission" date="2015-07" db="EMBL/GenBank/DDBJ databases">
        <title>Draft genome sequence of the Amantichitinum ursilacus IGB-41, a new chitin-degrading bacterium.</title>
        <authorList>
            <person name="Kirstahler P."/>
            <person name="Guenther M."/>
            <person name="Grumaz C."/>
            <person name="Rupp S."/>
            <person name="Zibek S."/>
            <person name="Sohn K."/>
        </authorList>
    </citation>
    <scope>NUCLEOTIDE SEQUENCE [LARGE SCALE GENOMIC DNA]</scope>
    <source>
        <strain evidence="12 13">IGB-41</strain>
    </source>
</reference>
<dbReference type="GO" id="GO:0051536">
    <property type="term" value="F:iron-sulfur cluster binding"/>
    <property type="evidence" value="ECO:0007669"/>
    <property type="project" value="UniProtKB-KW"/>
</dbReference>
<organism evidence="12 13">
    <name type="scientific">Amantichitinum ursilacus</name>
    <dbReference type="NCBI Taxonomy" id="857265"/>
    <lineage>
        <taxon>Bacteria</taxon>
        <taxon>Pseudomonadati</taxon>
        <taxon>Pseudomonadota</taxon>
        <taxon>Betaproteobacteria</taxon>
        <taxon>Neisseriales</taxon>
        <taxon>Chitinibacteraceae</taxon>
        <taxon>Amantichitinum</taxon>
    </lineage>
</organism>
<dbReference type="Gene3D" id="3.50.50.60">
    <property type="entry name" value="FAD/NAD(P)-binding domain"/>
    <property type="match status" value="1"/>
</dbReference>
<evidence type="ECO:0000256" key="7">
    <source>
        <dbReference type="ARBA" id="ARBA00023002"/>
    </source>
</evidence>
<evidence type="ECO:0000256" key="3">
    <source>
        <dbReference type="ARBA" id="ARBA00011048"/>
    </source>
</evidence>
<dbReference type="PATRIC" id="fig|857265.3.peg.2099"/>
<dbReference type="GO" id="GO:0008670">
    <property type="term" value="F:2,4-dienoyl-CoA reductase (NADPH) activity"/>
    <property type="evidence" value="ECO:0007669"/>
    <property type="project" value="UniProtKB-EC"/>
</dbReference>
<dbReference type="EC" id="1.3.1.34" evidence="12"/>
<comment type="caution">
    <text evidence="12">The sequence shown here is derived from an EMBL/GenBank/DDBJ whole genome shotgun (WGS) entry which is preliminary data.</text>
</comment>
<dbReference type="SUPFAM" id="SSF51971">
    <property type="entry name" value="Nucleotide-binding domain"/>
    <property type="match status" value="1"/>
</dbReference>
<evidence type="ECO:0000256" key="6">
    <source>
        <dbReference type="ARBA" id="ARBA00022723"/>
    </source>
</evidence>
<dbReference type="PANTHER" id="PTHR42917:SF2">
    <property type="entry name" value="2,4-DIENOYL-COA REDUCTASE [(2E)-ENOYL-COA-PRODUCING]"/>
    <property type="match status" value="1"/>
</dbReference>
<dbReference type="Proteomes" id="UP000037939">
    <property type="component" value="Unassembled WGS sequence"/>
</dbReference>
<dbReference type="InterPro" id="IPR036188">
    <property type="entry name" value="FAD/NAD-bd_sf"/>
</dbReference>
<evidence type="ECO:0000256" key="9">
    <source>
        <dbReference type="ARBA" id="ARBA00023014"/>
    </source>
</evidence>
<dbReference type="EMBL" id="LAQT01000008">
    <property type="protein sequence ID" value="KPC52857.1"/>
    <property type="molecule type" value="Genomic_DNA"/>
</dbReference>
<dbReference type="Pfam" id="PF07992">
    <property type="entry name" value="Pyr_redox_2"/>
    <property type="match status" value="1"/>
</dbReference>
<dbReference type="SUPFAM" id="SSF51395">
    <property type="entry name" value="FMN-linked oxidoreductases"/>
    <property type="match status" value="1"/>
</dbReference>
<dbReference type="CDD" id="cd02930">
    <property type="entry name" value="DCR_FMN"/>
    <property type="match status" value="1"/>
</dbReference>
<dbReference type="InterPro" id="IPR013785">
    <property type="entry name" value="Aldolase_TIM"/>
</dbReference>
<comment type="cofactor">
    <cofactor evidence="2">
        <name>[4Fe-4S] cluster</name>
        <dbReference type="ChEBI" id="CHEBI:49883"/>
    </cofactor>
</comment>
<dbReference type="OrthoDB" id="8985337at2"/>
<keyword evidence="9" id="KW-0411">Iron-sulfur</keyword>
<keyword evidence="13" id="KW-1185">Reference proteome</keyword>
<dbReference type="SUPFAM" id="SSF51905">
    <property type="entry name" value="FAD/NAD(P)-binding domain"/>
    <property type="match status" value="1"/>
</dbReference>
<dbReference type="GO" id="GO:0033543">
    <property type="term" value="P:fatty acid beta-oxidation, unsaturated, even number, reductase/isomerase pathway"/>
    <property type="evidence" value="ECO:0007669"/>
    <property type="project" value="TreeGrafter"/>
</dbReference>
<proteinExistence type="inferred from homology"/>
<evidence type="ECO:0000259" key="11">
    <source>
        <dbReference type="Pfam" id="PF07992"/>
    </source>
</evidence>
<evidence type="ECO:0000313" key="12">
    <source>
        <dbReference type="EMBL" id="KPC52857.1"/>
    </source>
</evidence>
<comment type="similarity">
    <text evidence="3">In the N-terminal section; belongs to the NADH:flavin oxidoreductase/NADH oxidase family.</text>
</comment>
<keyword evidence="4" id="KW-0285">Flavoprotein</keyword>
<evidence type="ECO:0000256" key="2">
    <source>
        <dbReference type="ARBA" id="ARBA00001966"/>
    </source>
</evidence>
<dbReference type="Gene3D" id="3.20.20.70">
    <property type="entry name" value="Aldolase class I"/>
    <property type="match status" value="1"/>
</dbReference>
<evidence type="ECO:0000313" key="13">
    <source>
        <dbReference type="Proteomes" id="UP000037939"/>
    </source>
</evidence>
<keyword evidence="7 12" id="KW-0560">Oxidoreductase</keyword>
<name>A0A0N0XIY6_9NEIS</name>
<evidence type="ECO:0000256" key="8">
    <source>
        <dbReference type="ARBA" id="ARBA00023004"/>
    </source>
</evidence>
<dbReference type="FunFam" id="3.20.20.70:FF:000082">
    <property type="entry name" value="NADPH-dependent 2,4-dienoyl-CoA reductase"/>
    <property type="match status" value="1"/>
</dbReference>
<dbReference type="PRINTS" id="PR00368">
    <property type="entry name" value="FADPNR"/>
</dbReference>
<dbReference type="InterPro" id="IPR051793">
    <property type="entry name" value="NADH:flavin_oxidoreductase"/>
</dbReference>
<protein>
    <submittedName>
        <fullName evidence="12">2,4-dienoyl-CoA reductase [NADPH]</fullName>
        <ecNumber evidence="12">1.3.1.34</ecNumber>
    </submittedName>
</protein>
<accession>A0A0N0XIY6</accession>
<evidence type="ECO:0000256" key="5">
    <source>
        <dbReference type="ARBA" id="ARBA00022643"/>
    </source>
</evidence>
<keyword evidence="8" id="KW-0408">Iron</keyword>
<evidence type="ECO:0000256" key="4">
    <source>
        <dbReference type="ARBA" id="ARBA00022630"/>
    </source>
</evidence>
<dbReference type="PANTHER" id="PTHR42917">
    <property type="entry name" value="2,4-DIENOYL-COA REDUCTASE"/>
    <property type="match status" value="1"/>
</dbReference>
<keyword evidence="6" id="KW-0479">Metal-binding</keyword>
<sequence>MSAYPHLLAPLDLGFVTLRNRVLMGSMHTGLEEQEDSLGALAAFYAERAAGGVGLIVTGGIAPNPEGRIYAGAAMLNDAAAVARHRAVTDAVHQHDSRICLQILHAGRYAGHADAVGASAIVAPISPYTPRPLTEAEILQTIEDFARTAELAREAGYDGVEIMGSEGYLINQFLSLHANQRDDAWGGAFANRMRLAVEIVKAVRTRVGPAFIVIFRLSMLDLVQDGSTLEEAIQLAQALEAAGVTLINTGIGWHEARIPTIAAAVPRAAFAWVTEQIRPHVKVPLIAVNRINTPEIAEDILARGIADMVSLARPMLADADFVNKAAAGKADEINTCIACNQACLDQVFQGQPASCLVNPRACRELEWVITPVSAQRRVAVVGAGPAGMATAVTAAQRGHAVTLFEASDALGGQFRIASRIPGKEEFNETLRYFERQIALHKVTVRLNHCASAAELAAFDDVIIATGVRPREPDIAGIDHPKVLRYPQVLRGEVAVGQRVALIGAGGIGVDTAVYLSEPPATPGEDDIAAYRAEWGIDASISTPGGLAPARPHVPQREIWLLQRRAGKPGAGPGKTTGWIHRLTLQHRKVNLLGGVEYVRIDDAGLHIRVKGEDQCLAVDHVVLCAGQESVNGLVVELAALGKTAHVVGGAEEAREIDARRAIAGGMKIAMAL</sequence>